<dbReference type="InterPro" id="IPR017441">
    <property type="entry name" value="Protein_kinase_ATP_BS"/>
</dbReference>
<keyword evidence="5 14" id="KW-0547">Nucleotide-binding</keyword>
<sequence length="814" mass="92973">MENYKVLGEVGDGTYGNVFKALHKPTQLIVAIKQFKDSEEEDPHVKKTAYREINALDSLRHNNIVNLFEVFKHKGRIYLIFEYGERTLLQDLDITPEGLPPDRIRKFMYQMLKGVQHMHDNNFIHRDIKPENLLISKNGFLKICDFGFARELCGYDGAILTDYVSTRWYRSPELLVGDAAYSKAVDIWSIGCIFAEIYNGMPLFPGESDIDTLYHILKACGNVLTKNQKKKFRKNPLFTGVNLPKADMVKPFEQLVPEMGPVEIDLLRKLLAIDPVHREDAQDFLDHEYFDSIRNIIEIEMQEISELDQEEFTKFKENLTTNEQRNKILLEARDFREQEQINISFNKEKFLNNPPKDDSSSDESEETSSQLLDNIDLLEEEESLQPEDEELFETPSHDPKVPIEVEDDLSESSNTKNGDASSQISKEKADISEVTSQGSPARGTENVNPLNLLKTEMKSQLPKEKDSLKKITFSEDDPKRGRSNNIPNGGALLRNRNNKFASEDPYSDQKVKTTYLWNGETLTNMKDTNAYSNSIKKEVYFFKNKSNGIKANPKNPRQLQLVGNSIGRGSQSKSILPRVTKTSDEVEAIEKSLFSTSFRNKSKKIIKQIPKGLMEQLSTTVATTGHNTGLGWNESIRGSSRMVAKTSNIKLADNSGYKYENKFFPRRNISSKLKYVHGFSRQGKRKPVEKYLPKGYLLTKENNGKSNLSSFPEKITGSVPPRTSSKLTAKSYLKGTPGLKKSYFSPGWKQKPHQYQGHPPIYKRVGKDRIRNEPYNPKMKSPSKENLRLSKPPCRPSDITENVIVSKSYLLHHR</sequence>
<evidence type="ECO:0000256" key="5">
    <source>
        <dbReference type="ARBA" id="ARBA00022741"/>
    </source>
</evidence>
<keyword evidence="3" id="KW-0723">Serine/threonine-protein kinase</keyword>
<dbReference type="GO" id="GO:0004693">
    <property type="term" value="F:cyclin-dependent protein serine/threonine kinase activity"/>
    <property type="evidence" value="ECO:0007669"/>
    <property type="project" value="UniProtKB-EC"/>
</dbReference>
<dbReference type="FunFam" id="1.10.510.10:FF:000624">
    <property type="entry name" value="Mitogen-activated protein kinase"/>
    <property type="match status" value="1"/>
</dbReference>
<feature type="compositionally biased region" description="Polar residues" evidence="15">
    <location>
        <begin position="411"/>
        <end position="424"/>
    </location>
</feature>
<evidence type="ECO:0000256" key="4">
    <source>
        <dbReference type="ARBA" id="ARBA00022679"/>
    </source>
</evidence>
<dbReference type="EMBL" id="CAMPGE010027054">
    <property type="protein sequence ID" value="CAI2384715.1"/>
    <property type="molecule type" value="Genomic_DNA"/>
</dbReference>
<feature type="region of interest" description="Disordered" evidence="15">
    <location>
        <begin position="383"/>
        <end position="402"/>
    </location>
</feature>
<accession>A0AAD1Y5L1</accession>
<protein>
    <recommendedName>
        <fullName evidence="9">Cyclin-dependent kinase 2 homolog</fullName>
        <ecNumber evidence="2">2.7.11.22</ecNumber>
    </recommendedName>
    <alternativeName>
        <fullName evidence="10">Cell division control protein 2 homolog</fullName>
    </alternativeName>
    <alternativeName>
        <fullName evidence="11">cdc2-related kinase 2</fullName>
    </alternativeName>
</protein>
<feature type="domain" description="Protein kinase" evidence="16">
    <location>
        <begin position="4"/>
        <end position="290"/>
    </location>
</feature>
<organism evidence="17 18">
    <name type="scientific">Euplotes crassus</name>
    <dbReference type="NCBI Taxonomy" id="5936"/>
    <lineage>
        <taxon>Eukaryota</taxon>
        <taxon>Sar</taxon>
        <taxon>Alveolata</taxon>
        <taxon>Ciliophora</taxon>
        <taxon>Intramacronucleata</taxon>
        <taxon>Spirotrichea</taxon>
        <taxon>Hypotrichia</taxon>
        <taxon>Euplotida</taxon>
        <taxon>Euplotidae</taxon>
        <taxon>Moneuplotes</taxon>
    </lineage>
</organism>
<dbReference type="Pfam" id="PF00069">
    <property type="entry name" value="Pkinase"/>
    <property type="match status" value="1"/>
</dbReference>
<dbReference type="FunFam" id="3.30.200.20:FF:000049">
    <property type="entry name" value="cyclin-dependent kinase-like 1 isoform X1"/>
    <property type="match status" value="1"/>
</dbReference>
<keyword evidence="4" id="KW-0808">Transferase</keyword>
<evidence type="ECO:0000313" key="17">
    <source>
        <dbReference type="EMBL" id="CAI2384715.1"/>
    </source>
</evidence>
<comment type="subunit">
    <text evidence="8">May form a complex composed of at least the catalytic subunit CRK2 and a cyclin.</text>
</comment>
<dbReference type="PROSITE" id="PS00108">
    <property type="entry name" value="PROTEIN_KINASE_ST"/>
    <property type="match status" value="1"/>
</dbReference>
<evidence type="ECO:0000256" key="1">
    <source>
        <dbReference type="ARBA" id="ARBA00006485"/>
    </source>
</evidence>
<evidence type="ECO:0000256" key="2">
    <source>
        <dbReference type="ARBA" id="ARBA00012425"/>
    </source>
</evidence>
<dbReference type="PANTHER" id="PTHR24056:SF400">
    <property type="entry name" value="KINASE, PUTATIVE-RELATED"/>
    <property type="match status" value="1"/>
</dbReference>
<evidence type="ECO:0000256" key="11">
    <source>
        <dbReference type="ARBA" id="ARBA00042858"/>
    </source>
</evidence>
<dbReference type="Gene3D" id="1.10.510.10">
    <property type="entry name" value="Transferase(Phosphotransferase) domain 1"/>
    <property type="match status" value="1"/>
</dbReference>
<evidence type="ECO:0000256" key="15">
    <source>
        <dbReference type="SAM" id="MobiDB-lite"/>
    </source>
</evidence>
<dbReference type="GO" id="GO:0005524">
    <property type="term" value="F:ATP binding"/>
    <property type="evidence" value="ECO:0007669"/>
    <property type="project" value="UniProtKB-UniRule"/>
</dbReference>
<dbReference type="SMART" id="SM00220">
    <property type="entry name" value="S_TKc"/>
    <property type="match status" value="1"/>
</dbReference>
<dbReference type="SUPFAM" id="SSF56112">
    <property type="entry name" value="Protein kinase-like (PK-like)"/>
    <property type="match status" value="1"/>
</dbReference>
<keyword evidence="18" id="KW-1185">Reference proteome</keyword>
<gene>
    <name evidence="17" type="ORF">ECRASSUSDP1_LOCUS26249</name>
</gene>
<evidence type="ECO:0000259" key="16">
    <source>
        <dbReference type="PROSITE" id="PS50011"/>
    </source>
</evidence>
<evidence type="ECO:0000313" key="18">
    <source>
        <dbReference type="Proteomes" id="UP001295684"/>
    </source>
</evidence>
<feature type="compositionally biased region" description="Basic and acidic residues" evidence="15">
    <location>
        <begin position="346"/>
        <end position="359"/>
    </location>
</feature>
<keyword evidence="6" id="KW-0418">Kinase</keyword>
<dbReference type="InterPro" id="IPR050108">
    <property type="entry name" value="CDK"/>
</dbReference>
<comment type="caution">
    <text evidence="17">The sequence shown here is derived from an EMBL/GenBank/DDBJ whole genome shotgun (WGS) entry which is preliminary data.</text>
</comment>
<comment type="catalytic activity">
    <reaction evidence="12">
        <text>L-threonyl-[protein] + ATP = O-phospho-L-threonyl-[protein] + ADP + H(+)</text>
        <dbReference type="Rhea" id="RHEA:46608"/>
        <dbReference type="Rhea" id="RHEA-COMP:11060"/>
        <dbReference type="Rhea" id="RHEA-COMP:11605"/>
        <dbReference type="ChEBI" id="CHEBI:15378"/>
        <dbReference type="ChEBI" id="CHEBI:30013"/>
        <dbReference type="ChEBI" id="CHEBI:30616"/>
        <dbReference type="ChEBI" id="CHEBI:61977"/>
        <dbReference type="ChEBI" id="CHEBI:456216"/>
        <dbReference type="EC" id="2.7.11.22"/>
    </reaction>
</comment>
<feature type="compositionally biased region" description="Polar residues" evidence="15">
    <location>
        <begin position="433"/>
        <end position="449"/>
    </location>
</feature>
<dbReference type="GO" id="GO:0005634">
    <property type="term" value="C:nucleus"/>
    <property type="evidence" value="ECO:0007669"/>
    <property type="project" value="TreeGrafter"/>
</dbReference>
<feature type="region of interest" description="Disordered" evidence="15">
    <location>
        <begin position="346"/>
        <end position="370"/>
    </location>
</feature>
<keyword evidence="7 14" id="KW-0067">ATP-binding</keyword>
<dbReference type="PROSITE" id="PS00107">
    <property type="entry name" value="PROTEIN_KINASE_ATP"/>
    <property type="match status" value="1"/>
</dbReference>
<evidence type="ECO:0000256" key="3">
    <source>
        <dbReference type="ARBA" id="ARBA00022527"/>
    </source>
</evidence>
<dbReference type="InterPro" id="IPR000719">
    <property type="entry name" value="Prot_kinase_dom"/>
</dbReference>
<evidence type="ECO:0000256" key="13">
    <source>
        <dbReference type="ARBA" id="ARBA00048367"/>
    </source>
</evidence>
<comment type="catalytic activity">
    <reaction evidence="13">
        <text>L-seryl-[protein] + ATP = O-phospho-L-seryl-[protein] + ADP + H(+)</text>
        <dbReference type="Rhea" id="RHEA:17989"/>
        <dbReference type="Rhea" id="RHEA-COMP:9863"/>
        <dbReference type="Rhea" id="RHEA-COMP:11604"/>
        <dbReference type="ChEBI" id="CHEBI:15378"/>
        <dbReference type="ChEBI" id="CHEBI:29999"/>
        <dbReference type="ChEBI" id="CHEBI:30616"/>
        <dbReference type="ChEBI" id="CHEBI:83421"/>
        <dbReference type="ChEBI" id="CHEBI:456216"/>
        <dbReference type="EC" id="2.7.11.22"/>
    </reaction>
</comment>
<feature type="binding site" evidence="14">
    <location>
        <position position="33"/>
    </location>
    <ligand>
        <name>ATP</name>
        <dbReference type="ChEBI" id="CHEBI:30616"/>
    </ligand>
</feature>
<feature type="region of interest" description="Disordered" evidence="15">
    <location>
        <begin position="407"/>
        <end position="505"/>
    </location>
</feature>
<reference evidence="17" key="1">
    <citation type="submission" date="2023-07" db="EMBL/GenBank/DDBJ databases">
        <authorList>
            <consortium name="AG Swart"/>
            <person name="Singh M."/>
            <person name="Singh A."/>
            <person name="Seah K."/>
            <person name="Emmerich C."/>
        </authorList>
    </citation>
    <scope>NUCLEOTIDE SEQUENCE</scope>
    <source>
        <strain evidence="17">DP1</strain>
    </source>
</reference>
<evidence type="ECO:0000256" key="9">
    <source>
        <dbReference type="ARBA" id="ARBA00039612"/>
    </source>
</evidence>
<feature type="region of interest" description="Disordered" evidence="15">
    <location>
        <begin position="769"/>
        <end position="798"/>
    </location>
</feature>
<feature type="compositionally biased region" description="Basic and acidic residues" evidence="15">
    <location>
        <begin position="455"/>
        <end position="480"/>
    </location>
</feature>
<evidence type="ECO:0000256" key="12">
    <source>
        <dbReference type="ARBA" id="ARBA00047811"/>
    </source>
</evidence>
<evidence type="ECO:0000256" key="7">
    <source>
        <dbReference type="ARBA" id="ARBA00022840"/>
    </source>
</evidence>
<name>A0AAD1Y5L1_EUPCR</name>
<evidence type="ECO:0000256" key="10">
    <source>
        <dbReference type="ARBA" id="ARBA00041902"/>
    </source>
</evidence>
<dbReference type="PROSITE" id="PS50011">
    <property type="entry name" value="PROTEIN_KINASE_DOM"/>
    <property type="match status" value="1"/>
</dbReference>
<dbReference type="Gene3D" id="3.30.200.20">
    <property type="entry name" value="Phosphorylase Kinase, domain 1"/>
    <property type="match status" value="1"/>
</dbReference>
<dbReference type="InterPro" id="IPR011009">
    <property type="entry name" value="Kinase-like_dom_sf"/>
</dbReference>
<dbReference type="EC" id="2.7.11.22" evidence="2"/>
<feature type="compositionally biased region" description="Acidic residues" evidence="15">
    <location>
        <begin position="383"/>
        <end position="392"/>
    </location>
</feature>
<dbReference type="PANTHER" id="PTHR24056">
    <property type="entry name" value="CELL DIVISION PROTEIN KINASE"/>
    <property type="match status" value="1"/>
</dbReference>
<evidence type="ECO:0000256" key="14">
    <source>
        <dbReference type="PROSITE-ProRule" id="PRU10141"/>
    </source>
</evidence>
<evidence type="ECO:0000256" key="8">
    <source>
        <dbReference type="ARBA" id="ARBA00038543"/>
    </source>
</evidence>
<evidence type="ECO:0000256" key="6">
    <source>
        <dbReference type="ARBA" id="ARBA00022777"/>
    </source>
</evidence>
<comment type="similarity">
    <text evidence="1">Belongs to the protein kinase superfamily. CMGC Ser/Thr protein kinase family. CDC2/CDKX subfamily.</text>
</comment>
<dbReference type="InterPro" id="IPR008271">
    <property type="entry name" value="Ser/Thr_kinase_AS"/>
</dbReference>
<dbReference type="AlphaFoldDB" id="A0AAD1Y5L1"/>
<proteinExistence type="inferred from homology"/>
<dbReference type="Proteomes" id="UP001295684">
    <property type="component" value="Unassembled WGS sequence"/>
</dbReference>